<feature type="transmembrane region" description="Helical" evidence="7">
    <location>
        <begin position="159"/>
        <end position="186"/>
    </location>
</feature>
<dbReference type="AlphaFoldDB" id="A0A1G6L668"/>
<keyword evidence="10" id="KW-1185">Reference proteome</keyword>
<evidence type="ECO:0000256" key="3">
    <source>
        <dbReference type="ARBA" id="ARBA00022475"/>
    </source>
</evidence>
<comment type="subcellular location">
    <subcellularLocation>
        <location evidence="1">Cell membrane</location>
        <topology evidence="1">Multi-pass membrane protein</topology>
    </subcellularLocation>
</comment>
<evidence type="ECO:0000313" key="9">
    <source>
        <dbReference type="EMBL" id="SDC38613.1"/>
    </source>
</evidence>
<name>A0A1G6L668_9BACT</name>
<evidence type="ECO:0000259" key="8">
    <source>
        <dbReference type="PROSITE" id="PS50850"/>
    </source>
</evidence>
<evidence type="ECO:0000256" key="4">
    <source>
        <dbReference type="ARBA" id="ARBA00022692"/>
    </source>
</evidence>
<dbReference type="PROSITE" id="PS50850">
    <property type="entry name" value="MFS"/>
    <property type="match status" value="1"/>
</dbReference>
<dbReference type="Pfam" id="PF07690">
    <property type="entry name" value="MFS_1"/>
    <property type="match status" value="1"/>
</dbReference>
<evidence type="ECO:0000256" key="1">
    <source>
        <dbReference type="ARBA" id="ARBA00004651"/>
    </source>
</evidence>
<keyword evidence="5 7" id="KW-1133">Transmembrane helix</keyword>
<dbReference type="PANTHER" id="PTHR43266">
    <property type="entry name" value="MACROLIDE-EFFLUX PROTEIN"/>
    <property type="match status" value="1"/>
</dbReference>
<evidence type="ECO:0000256" key="6">
    <source>
        <dbReference type="ARBA" id="ARBA00023136"/>
    </source>
</evidence>
<feature type="transmembrane region" description="Helical" evidence="7">
    <location>
        <begin position="224"/>
        <end position="247"/>
    </location>
</feature>
<dbReference type="GO" id="GO:0022857">
    <property type="term" value="F:transmembrane transporter activity"/>
    <property type="evidence" value="ECO:0007669"/>
    <property type="project" value="InterPro"/>
</dbReference>
<gene>
    <name evidence="9" type="ORF">SAMN04488588_1020</name>
</gene>
<evidence type="ECO:0000256" key="5">
    <source>
        <dbReference type="ARBA" id="ARBA00022989"/>
    </source>
</evidence>
<feature type="transmembrane region" description="Helical" evidence="7">
    <location>
        <begin position="391"/>
        <end position="409"/>
    </location>
</feature>
<dbReference type="InterPro" id="IPR036259">
    <property type="entry name" value="MFS_trans_sf"/>
</dbReference>
<feature type="transmembrane region" description="Helical" evidence="7">
    <location>
        <begin position="320"/>
        <end position="340"/>
    </location>
</feature>
<keyword evidence="6 7" id="KW-0472">Membrane</keyword>
<dbReference type="CDD" id="cd06173">
    <property type="entry name" value="MFS_MefA_like"/>
    <property type="match status" value="1"/>
</dbReference>
<dbReference type="RefSeq" id="WP_091403319.1">
    <property type="nucleotide sequence ID" value="NZ_FMYV01000003.1"/>
</dbReference>
<protein>
    <submittedName>
        <fullName evidence="9">Predicted arabinose efflux permease, MFS family</fullName>
    </submittedName>
</protein>
<dbReference type="EMBL" id="FMYV01000003">
    <property type="protein sequence ID" value="SDC38613.1"/>
    <property type="molecule type" value="Genomic_DNA"/>
</dbReference>
<feature type="domain" description="Major facilitator superfamily (MFS) profile" evidence="8">
    <location>
        <begin position="8"/>
        <end position="414"/>
    </location>
</feature>
<feature type="transmembrane region" description="Helical" evidence="7">
    <location>
        <begin position="12"/>
        <end position="34"/>
    </location>
</feature>
<feature type="transmembrane region" description="Helical" evidence="7">
    <location>
        <begin position="86"/>
        <end position="110"/>
    </location>
</feature>
<dbReference type="Gene3D" id="1.20.1250.20">
    <property type="entry name" value="MFS general substrate transporter like domains"/>
    <property type="match status" value="1"/>
</dbReference>
<keyword evidence="3" id="KW-1003">Cell membrane</keyword>
<organism evidence="9 10">
    <name type="scientific">Geotoga petraea</name>
    <dbReference type="NCBI Taxonomy" id="28234"/>
    <lineage>
        <taxon>Bacteria</taxon>
        <taxon>Thermotogati</taxon>
        <taxon>Thermotogota</taxon>
        <taxon>Thermotogae</taxon>
        <taxon>Petrotogales</taxon>
        <taxon>Petrotogaceae</taxon>
        <taxon>Geotoga</taxon>
    </lineage>
</organism>
<keyword evidence="4 7" id="KW-0812">Transmembrane</keyword>
<evidence type="ECO:0000256" key="2">
    <source>
        <dbReference type="ARBA" id="ARBA00022448"/>
    </source>
</evidence>
<reference evidence="9 10" key="1">
    <citation type="submission" date="2016-10" db="EMBL/GenBank/DDBJ databases">
        <authorList>
            <person name="de Groot N.N."/>
        </authorList>
    </citation>
    <scope>NUCLEOTIDE SEQUENCE [LARGE SCALE GENOMIC DNA]</scope>
    <source>
        <strain evidence="9 10">WG14</strain>
    </source>
</reference>
<evidence type="ECO:0000313" key="10">
    <source>
        <dbReference type="Proteomes" id="UP000199322"/>
    </source>
</evidence>
<sequence length="434" mass="47902">MNKFEKKNFNIYLIGMFVSLLGTQIQFIAMPLFILDRTGSGSLTGIFTFLLLFPFIAVTPFAGVIGDRMNRKNIMVNMDLARGAMVLFLAVYAFTVEIPLMLVFVFQGIISVMDGFFSSSTSAMRADLVQPKDYALTNSRVTAMRSIAGLIGPAVGGMIYAFGGIEVVFLINALTFIISGFAEMFIKYDPDHIKDKEKMTVKKFASDIKEGFVFIMKQKGLKNLLFFASFSNFVLSPIMFVLFPFLFKEIIGFSGAKFGFVQAGFTAGALIGSIIFSKFLINKSGKTNMTLGLGLQMLVGFAIGYFVLPATVNMIGGTTWLYFGLIVATMVSWGIFNIWLNIPLQTNIQKMAPSYIRSRVFSVLELIFQGAVPIGSVIYGFMLDSIEPHKILLGAMGIGLVLALIFLFTSPKETFDPELPEEVNTSNIKEKELA</sequence>
<proteinExistence type="predicted"/>
<dbReference type="InterPro" id="IPR020846">
    <property type="entry name" value="MFS_dom"/>
</dbReference>
<dbReference type="GO" id="GO:0005886">
    <property type="term" value="C:plasma membrane"/>
    <property type="evidence" value="ECO:0007669"/>
    <property type="project" value="UniProtKB-SubCell"/>
</dbReference>
<feature type="transmembrane region" description="Helical" evidence="7">
    <location>
        <begin position="46"/>
        <end position="65"/>
    </location>
</feature>
<evidence type="ECO:0000256" key="7">
    <source>
        <dbReference type="SAM" id="Phobius"/>
    </source>
</evidence>
<dbReference type="PANTHER" id="PTHR43266:SF9">
    <property type="entry name" value="PERMEASE, MAJOR FACILITATOR SUPERFAMILY-RELATED"/>
    <property type="match status" value="1"/>
</dbReference>
<dbReference type="SUPFAM" id="SSF103473">
    <property type="entry name" value="MFS general substrate transporter"/>
    <property type="match status" value="1"/>
</dbReference>
<dbReference type="STRING" id="28234.SAMN04488588_1020"/>
<feature type="transmembrane region" description="Helical" evidence="7">
    <location>
        <begin position="360"/>
        <end position="379"/>
    </location>
</feature>
<accession>A0A1G6L668</accession>
<dbReference type="InterPro" id="IPR011701">
    <property type="entry name" value="MFS"/>
</dbReference>
<keyword evidence="2" id="KW-0813">Transport</keyword>
<feature type="transmembrane region" description="Helical" evidence="7">
    <location>
        <begin position="288"/>
        <end position="308"/>
    </location>
</feature>
<feature type="transmembrane region" description="Helical" evidence="7">
    <location>
        <begin position="259"/>
        <end position="281"/>
    </location>
</feature>
<dbReference type="Proteomes" id="UP000199322">
    <property type="component" value="Unassembled WGS sequence"/>
</dbReference>